<dbReference type="RefSeq" id="WP_129719902.1">
    <property type="nucleotide sequence ID" value="NZ_LR214951.1"/>
</dbReference>
<reference evidence="4 5" key="1">
    <citation type="submission" date="2019-01" db="EMBL/GenBank/DDBJ databases">
        <authorList>
            <consortium name="Pathogen Informatics"/>
        </authorList>
    </citation>
    <scope>NUCLEOTIDE SEQUENCE [LARGE SCALE GENOMIC DNA]</scope>
    <source>
        <strain evidence="4 5">NCTC10166</strain>
    </source>
</reference>
<dbReference type="InterPro" id="IPR051799">
    <property type="entry name" value="NADH_flavin_oxidoreductase"/>
</dbReference>
<organism evidence="4 5">
    <name type="scientific">Mesomycoplasma neurolyticum</name>
    <dbReference type="NCBI Taxonomy" id="2120"/>
    <lineage>
        <taxon>Bacteria</taxon>
        <taxon>Bacillati</taxon>
        <taxon>Mycoplasmatota</taxon>
        <taxon>Mycoplasmoidales</taxon>
        <taxon>Metamycoplasmataceae</taxon>
        <taxon>Mesomycoplasma</taxon>
    </lineage>
</organism>
<dbReference type="OrthoDB" id="9772736at2"/>
<dbReference type="Pfam" id="PF00724">
    <property type="entry name" value="Oxidored_FMN"/>
    <property type="match status" value="1"/>
</dbReference>
<dbReference type="Gene3D" id="3.20.20.70">
    <property type="entry name" value="Aldolase class I"/>
    <property type="match status" value="1"/>
</dbReference>
<dbReference type="PANTHER" id="PTHR43656:SF2">
    <property type="entry name" value="BINDING OXIDOREDUCTASE, PUTATIVE (AFU_ORTHOLOGUE AFUA_2G08260)-RELATED"/>
    <property type="match status" value="1"/>
</dbReference>
<dbReference type="PANTHER" id="PTHR43656">
    <property type="entry name" value="BINDING OXIDOREDUCTASE, PUTATIVE (AFU_ORTHOLOGUE AFUA_2G08260)-RELATED"/>
    <property type="match status" value="1"/>
</dbReference>
<evidence type="ECO:0000313" key="4">
    <source>
        <dbReference type="EMBL" id="VEU59517.1"/>
    </source>
</evidence>
<feature type="domain" description="NADH:flavin oxidoreductase/NADH oxidase N-terminal" evidence="3">
    <location>
        <begin position="8"/>
        <end position="345"/>
    </location>
</feature>
<keyword evidence="5" id="KW-1185">Reference proteome</keyword>
<dbReference type="InterPro" id="IPR013785">
    <property type="entry name" value="Aldolase_TIM"/>
</dbReference>
<evidence type="ECO:0000259" key="3">
    <source>
        <dbReference type="Pfam" id="PF00724"/>
    </source>
</evidence>
<dbReference type="EC" id="1.-.-.-" evidence="4"/>
<protein>
    <submittedName>
        <fullName evidence="4">NADH:flavin oxidoreductase/NADH oxidase family protein</fullName>
        <ecNumber evidence="4">1.-.-.-</ecNumber>
    </submittedName>
</protein>
<dbReference type="GO" id="GO:0016491">
    <property type="term" value="F:oxidoreductase activity"/>
    <property type="evidence" value="ECO:0007669"/>
    <property type="project" value="UniProtKB-KW"/>
</dbReference>
<evidence type="ECO:0000256" key="2">
    <source>
        <dbReference type="ARBA" id="ARBA00023002"/>
    </source>
</evidence>
<sequence>MQNKEYKKLFTKLKLKNFLLKNRFVLSPITLNVSTKNGIATKKDYDYALKRAHSAPLAITTAANINKEGRLFEFSLAADRTKNISSLSKLALAMKNKGAKAILQLTHSGRYSIATQKKLNYVVGPSEKKLNFPIQHTVKELKIREIKKIIRDYEKATLVAIKAGFDGIEISSAQKLLLQTFFSKNENQRTDLYGTQNLLNRSRISLEVFRAVQKVIKENADDNFILGYRATPEEIVGQDVGYNFDEFLEFMTLLLKEVQIDYLALASWGKKIYLSKVRTFSKKYYGMLWTEAIKKHFKNKINLMINGGISSYEDCIEAIKHADLIGLSSVFIVEPDFVNKIKNQQLDKINLKISKKDLKKLAIPKKAFKKIEIMLDYSASIPEVTRDFFKKNNK</sequence>
<keyword evidence="2 4" id="KW-0560">Oxidoreductase</keyword>
<keyword evidence="1" id="KW-0285">Flavoprotein</keyword>
<gene>
    <name evidence="4" type="ORF">NCTC10166_00495</name>
</gene>
<dbReference type="InterPro" id="IPR001155">
    <property type="entry name" value="OxRdtase_FMN_N"/>
</dbReference>
<accession>A0A449A5L4</accession>
<dbReference type="SUPFAM" id="SSF51395">
    <property type="entry name" value="FMN-linked oxidoreductases"/>
    <property type="match status" value="1"/>
</dbReference>
<evidence type="ECO:0000256" key="1">
    <source>
        <dbReference type="ARBA" id="ARBA00022630"/>
    </source>
</evidence>
<dbReference type="KEGG" id="mnu:NCTC10166_00495"/>
<dbReference type="AlphaFoldDB" id="A0A449A5L4"/>
<evidence type="ECO:0000313" key="5">
    <source>
        <dbReference type="Proteomes" id="UP000289440"/>
    </source>
</evidence>
<dbReference type="Proteomes" id="UP000289440">
    <property type="component" value="Chromosome"/>
</dbReference>
<dbReference type="GO" id="GO:0010181">
    <property type="term" value="F:FMN binding"/>
    <property type="evidence" value="ECO:0007669"/>
    <property type="project" value="InterPro"/>
</dbReference>
<name>A0A449A5L4_9BACT</name>
<proteinExistence type="predicted"/>
<dbReference type="EMBL" id="LR214951">
    <property type="protein sequence ID" value="VEU59517.1"/>
    <property type="molecule type" value="Genomic_DNA"/>
</dbReference>